<evidence type="ECO:0000256" key="3">
    <source>
        <dbReference type="ARBA" id="ARBA00022516"/>
    </source>
</evidence>
<protein>
    <recommendedName>
        <fullName evidence="9">S-acyl fatty acid synthase thioesterase, medium chain</fullName>
        <ecNumber evidence="2">3.1.2.14</ecNumber>
    </recommendedName>
    <alternativeName>
        <fullName evidence="10">Thioesterase II</fullName>
    </alternativeName>
</protein>
<evidence type="ECO:0000259" key="12">
    <source>
        <dbReference type="Pfam" id="PF00975"/>
    </source>
</evidence>
<gene>
    <name evidence="13" type="ORF">V1264_014274</name>
</gene>
<organism evidence="13 14">
    <name type="scientific">Littorina saxatilis</name>
    <dbReference type="NCBI Taxonomy" id="31220"/>
    <lineage>
        <taxon>Eukaryota</taxon>
        <taxon>Metazoa</taxon>
        <taxon>Spiralia</taxon>
        <taxon>Lophotrochozoa</taxon>
        <taxon>Mollusca</taxon>
        <taxon>Gastropoda</taxon>
        <taxon>Caenogastropoda</taxon>
        <taxon>Littorinimorpha</taxon>
        <taxon>Littorinoidea</taxon>
        <taxon>Littorinidae</taxon>
        <taxon>Littorina</taxon>
    </lineage>
</organism>
<dbReference type="InterPro" id="IPR029058">
    <property type="entry name" value="AB_hydrolase_fold"/>
</dbReference>
<evidence type="ECO:0000313" key="14">
    <source>
        <dbReference type="Proteomes" id="UP001374579"/>
    </source>
</evidence>
<evidence type="ECO:0000256" key="5">
    <source>
        <dbReference type="ARBA" id="ARBA00022832"/>
    </source>
</evidence>
<keyword evidence="14" id="KW-1185">Reference proteome</keyword>
<dbReference type="GO" id="GO:0051792">
    <property type="term" value="P:medium-chain fatty acid biosynthetic process"/>
    <property type="evidence" value="ECO:0007669"/>
    <property type="project" value="UniProtKB-ARBA"/>
</dbReference>
<dbReference type="PANTHER" id="PTHR11487">
    <property type="entry name" value="THIOESTERASE"/>
    <property type="match status" value="1"/>
</dbReference>
<evidence type="ECO:0000256" key="1">
    <source>
        <dbReference type="ARBA" id="ARBA00007169"/>
    </source>
</evidence>
<feature type="domain" description="Thioesterase" evidence="12">
    <location>
        <begin position="19"/>
        <end position="244"/>
    </location>
</feature>
<keyword evidence="3" id="KW-0444">Lipid biosynthesis</keyword>
<dbReference type="EC" id="3.1.2.14" evidence="2"/>
<comment type="similarity">
    <text evidence="1">Belongs to the thioesterase family.</text>
</comment>
<feature type="region of interest" description="Disordered" evidence="11">
    <location>
        <begin position="116"/>
        <end position="136"/>
    </location>
</feature>
<dbReference type="Pfam" id="PF00975">
    <property type="entry name" value="Thioesterase"/>
    <property type="match status" value="1"/>
</dbReference>
<dbReference type="InterPro" id="IPR001031">
    <property type="entry name" value="Thioesterase"/>
</dbReference>
<dbReference type="FunFam" id="3.40.50.1820:FF:000153">
    <property type="entry name" value="Surfactin synthase thioesterase subunit"/>
    <property type="match status" value="1"/>
</dbReference>
<dbReference type="Gene3D" id="3.40.50.1820">
    <property type="entry name" value="alpha/beta hydrolase"/>
    <property type="match status" value="1"/>
</dbReference>
<keyword evidence="5" id="KW-0276">Fatty acid metabolism</keyword>
<dbReference type="Proteomes" id="UP001374579">
    <property type="component" value="Unassembled WGS sequence"/>
</dbReference>
<keyword evidence="6" id="KW-0443">Lipid metabolism</keyword>
<dbReference type="GO" id="GO:0016297">
    <property type="term" value="F:fatty acyl-[ACP] hydrolase activity"/>
    <property type="evidence" value="ECO:0007669"/>
    <property type="project" value="UniProtKB-EC"/>
</dbReference>
<comment type="caution">
    <text evidence="13">The sequence shown here is derived from an EMBL/GenBank/DDBJ whole genome shotgun (WGS) entry which is preliminary data.</text>
</comment>
<name>A0AAN9BSE2_9CAEN</name>
<evidence type="ECO:0000256" key="8">
    <source>
        <dbReference type="ARBA" id="ARBA00048536"/>
    </source>
</evidence>
<evidence type="ECO:0000256" key="6">
    <source>
        <dbReference type="ARBA" id="ARBA00023098"/>
    </source>
</evidence>
<evidence type="ECO:0000313" key="13">
    <source>
        <dbReference type="EMBL" id="KAK7110391.1"/>
    </source>
</evidence>
<dbReference type="EMBL" id="JBAMIC010000003">
    <property type="protein sequence ID" value="KAK7110391.1"/>
    <property type="molecule type" value="Genomic_DNA"/>
</dbReference>
<reference evidence="13 14" key="1">
    <citation type="submission" date="2024-02" db="EMBL/GenBank/DDBJ databases">
        <title>Chromosome-scale genome assembly of the rough periwinkle Littorina saxatilis.</title>
        <authorList>
            <person name="De Jode A."/>
            <person name="Faria R."/>
            <person name="Formenti G."/>
            <person name="Sims Y."/>
            <person name="Smith T.P."/>
            <person name="Tracey A."/>
            <person name="Wood J.M.D."/>
            <person name="Zagrodzka Z.B."/>
            <person name="Johannesson K."/>
            <person name="Butlin R.K."/>
            <person name="Leder E.H."/>
        </authorList>
    </citation>
    <scope>NUCLEOTIDE SEQUENCE [LARGE SCALE GENOMIC DNA]</scope>
    <source>
        <strain evidence="13">Snail1</strain>
        <tissue evidence="13">Muscle</tissue>
    </source>
</reference>
<accession>A0AAN9BSE2</accession>
<dbReference type="AlphaFoldDB" id="A0AAN9BSE2"/>
<dbReference type="PANTHER" id="PTHR11487:SF0">
    <property type="entry name" value="S-ACYL FATTY ACID SYNTHASE THIOESTERASE, MEDIUM CHAIN"/>
    <property type="match status" value="1"/>
</dbReference>
<evidence type="ECO:0000256" key="4">
    <source>
        <dbReference type="ARBA" id="ARBA00022801"/>
    </source>
</evidence>
<dbReference type="SUPFAM" id="SSF53474">
    <property type="entry name" value="alpha/beta-Hydrolases"/>
    <property type="match status" value="1"/>
</dbReference>
<evidence type="ECO:0000256" key="10">
    <source>
        <dbReference type="ARBA" id="ARBA00079653"/>
    </source>
</evidence>
<dbReference type="InterPro" id="IPR012223">
    <property type="entry name" value="TEII"/>
</dbReference>
<evidence type="ECO:0000256" key="9">
    <source>
        <dbReference type="ARBA" id="ARBA00073799"/>
    </source>
</evidence>
<keyword evidence="4" id="KW-0378">Hydrolase</keyword>
<proteinExistence type="inferred from homology"/>
<evidence type="ECO:0000256" key="2">
    <source>
        <dbReference type="ARBA" id="ARBA00012480"/>
    </source>
</evidence>
<evidence type="ECO:0000256" key="11">
    <source>
        <dbReference type="SAM" id="MobiDB-lite"/>
    </source>
</evidence>
<evidence type="ECO:0000256" key="7">
    <source>
        <dbReference type="ARBA" id="ARBA00023160"/>
    </source>
</evidence>
<sequence length="252" mass="28440">MASQSPMNCRFPRPDATHRLICFPWAGGGSNFYAAWGKDLAPNIEVHGITLRGRESRFREELCTSPQETLTEIASTIANELGDKPFIFFGHSLGSLLSYETAVLLRKKYSRQPEHMYLSGGSAPHSDNRRKKTTDPADVTDEEFLKHLKKLGGMPPEILANQEVLSLFLPALKADFTIATRIQYDPSNVPPLLPCDFTFFDGVDDDDHDYPKWKELTEGSFTLHRLPGDHFYLKDTDNQKKMLTCIQGDFPS</sequence>
<comment type="catalytic activity">
    <reaction evidence="8">
        <text>(9Z)-octadecenoyl-[ACP] + H2O = (9Z)-octadecenoate + holo-[ACP] + H(+)</text>
        <dbReference type="Rhea" id="RHEA:15057"/>
        <dbReference type="Rhea" id="RHEA-COMP:9685"/>
        <dbReference type="Rhea" id="RHEA-COMP:9924"/>
        <dbReference type="ChEBI" id="CHEBI:15377"/>
        <dbReference type="ChEBI" id="CHEBI:15378"/>
        <dbReference type="ChEBI" id="CHEBI:30823"/>
        <dbReference type="ChEBI" id="CHEBI:64479"/>
        <dbReference type="ChEBI" id="CHEBI:78783"/>
        <dbReference type="EC" id="3.1.2.14"/>
    </reaction>
</comment>
<keyword evidence="7" id="KW-0275">Fatty acid biosynthesis</keyword>